<comment type="similarity">
    <text evidence="1">Belongs to the UPF0587 family.</text>
</comment>
<evidence type="ECO:0000313" key="5">
    <source>
        <dbReference type="EMBL" id="CAA7410038.1"/>
    </source>
</evidence>
<evidence type="ECO:0000256" key="1">
    <source>
        <dbReference type="ARBA" id="ARBA00007818"/>
    </source>
</evidence>
<keyword evidence="6" id="KW-1185">Reference proteome</keyword>
<proteinExistence type="inferred from homology"/>
<dbReference type="AlphaFoldDB" id="A0A7I8LL98"/>
<dbReference type="OrthoDB" id="10248838at2759"/>
<accession>A0A7I8LL98</accession>
<sequence length="176" mass="19532">MPIFLLSYKADLENLTDLQPREGCDDPGYGYFLKLKCESCGEVTQRETCVTLSETVTMPNSRGTAHLVQKCKFCGREGSVLMIPGHGKPLTLELSEAQALVPLMVFECRGFEPIEFVFADGWKAKSTSGTAYEIDLSQGDFAEYDEDGGCPVSLSNLEARFKVVHKKNKRGQTVYE</sequence>
<dbReference type="PANTHER" id="PTHR12857:SF0">
    <property type="entry name" value="CXXC MOTIF CONTAINING ZINC BINDING PROTEIN"/>
    <property type="match status" value="1"/>
</dbReference>
<dbReference type="EMBL" id="LR743604">
    <property type="protein sequence ID" value="CAA2633751.1"/>
    <property type="molecule type" value="Genomic_DNA"/>
</dbReference>
<keyword evidence="3" id="KW-0862">Zinc</keyword>
<evidence type="ECO:0000313" key="6">
    <source>
        <dbReference type="Proteomes" id="UP000663760"/>
    </source>
</evidence>
<reference evidence="5" key="1">
    <citation type="submission" date="2020-02" db="EMBL/GenBank/DDBJ databases">
        <authorList>
            <person name="Scholz U."/>
            <person name="Mascher M."/>
            <person name="Fiebig A."/>
        </authorList>
    </citation>
    <scope>NUCLEOTIDE SEQUENCE</scope>
</reference>
<gene>
    <name evidence="4" type="ORF">SI7747_17019234</name>
    <name evidence="5" type="ORF">SI8410_17020716</name>
</gene>
<dbReference type="GO" id="GO:0008270">
    <property type="term" value="F:zinc ion binding"/>
    <property type="evidence" value="ECO:0007669"/>
    <property type="project" value="TreeGrafter"/>
</dbReference>
<dbReference type="SUPFAM" id="SSF141678">
    <property type="entry name" value="MAL13P1.257-like"/>
    <property type="match status" value="1"/>
</dbReference>
<dbReference type="PANTHER" id="PTHR12857">
    <property type="entry name" value="CXXC MOTIF CONTAINING ZINC BINDING PROTEIN"/>
    <property type="match status" value="1"/>
</dbReference>
<dbReference type="Pfam" id="PF05907">
    <property type="entry name" value="CXXC_Zn-b_euk"/>
    <property type="match status" value="1"/>
</dbReference>
<protein>
    <submittedName>
        <fullName evidence="5">Uncharacterized protein</fullName>
    </submittedName>
</protein>
<dbReference type="InterPro" id="IPR008584">
    <property type="entry name" value="CXXC_Zn-binding_euk"/>
</dbReference>
<keyword evidence="2" id="KW-0479">Metal-binding</keyword>
<dbReference type="Proteomes" id="UP000663760">
    <property type="component" value="Chromosome 17"/>
</dbReference>
<organism evidence="5 6">
    <name type="scientific">Spirodela intermedia</name>
    <name type="common">Intermediate duckweed</name>
    <dbReference type="NCBI Taxonomy" id="51605"/>
    <lineage>
        <taxon>Eukaryota</taxon>
        <taxon>Viridiplantae</taxon>
        <taxon>Streptophyta</taxon>
        <taxon>Embryophyta</taxon>
        <taxon>Tracheophyta</taxon>
        <taxon>Spermatophyta</taxon>
        <taxon>Magnoliopsida</taxon>
        <taxon>Liliopsida</taxon>
        <taxon>Araceae</taxon>
        <taxon>Lemnoideae</taxon>
        <taxon>Spirodela</taxon>
    </lineage>
</organism>
<evidence type="ECO:0000256" key="3">
    <source>
        <dbReference type="ARBA" id="ARBA00022833"/>
    </source>
</evidence>
<evidence type="ECO:0000313" key="4">
    <source>
        <dbReference type="EMBL" id="CAA2633751.1"/>
    </source>
</evidence>
<evidence type="ECO:0000256" key="2">
    <source>
        <dbReference type="ARBA" id="ARBA00022723"/>
    </source>
</evidence>
<dbReference type="EMBL" id="LR746280">
    <property type="protein sequence ID" value="CAA7410038.1"/>
    <property type="molecule type" value="Genomic_DNA"/>
</dbReference>
<name>A0A7I8LL98_SPIIN</name>